<proteinExistence type="predicted"/>
<name>X0UPK0_9ZZZZ</name>
<dbReference type="EMBL" id="BARS01029237">
    <property type="protein sequence ID" value="GAG02223.1"/>
    <property type="molecule type" value="Genomic_DNA"/>
</dbReference>
<dbReference type="AlphaFoldDB" id="X0UPK0"/>
<organism evidence="1">
    <name type="scientific">marine sediment metagenome</name>
    <dbReference type="NCBI Taxonomy" id="412755"/>
    <lineage>
        <taxon>unclassified sequences</taxon>
        <taxon>metagenomes</taxon>
        <taxon>ecological metagenomes</taxon>
    </lineage>
</organism>
<feature type="non-terminal residue" evidence="1">
    <location>
        <position position="191"/>
    </location>
</feature>
<comment type="caution">
    <text evidence="1">The sequence shown here is derived from an EMBL/GenBank/DDBJ whole genome shotgun (WGS) entry which is preliminary data.</text>
</comment>
<evidence type="ECO:0000313" key="1">
    <source>
        <dbReference type="EMBL" id="GAG02223.1"/>
    </source>
</evidence>
<accession>X0UPK0</accession>
<protein>
    <submittedName>
        <fullName evidence="1">Uncharacterized protein</fullName>
    </submittedName>
</protein>
<sequence length="191" mass="22615">MKFPETNNKIVCIVATGYAWDDCVFGNSNKDYWTLNNMYHTNVSPESFDEWFQLHRPGSHEGHIDDEPMRTFLATKWKKPCWVQKDWGAELQVLNPYVYPIDEVIKEYCPKDVNGISYPYFTNSVDYMICLALLRGYEELHLHGVEFISPVDDEYFKMRQSINFYLGQAMKMDRKVVIQPTSSMLRSDFWY</sequence>
<gene>
    <name evidence="1" type="ORF">S01H1_45722</name>
</gene>
<reference evidence="1" key="1">
    <citation type="journal article" date="2014" name="Front. Microbiol.">
        <title>High frequency of phylogenetically diverse reductive dehalogenase-homologous genes in deep subseafloor sedimentary metagenomes.</title>
        <authorList>
            <person name="Kawai M."/>
            <person name="Futagami T."/>
            <person name="Toyoda A."/>
            <person name="Takaki Y."/>
            <person name="Nishi S."/>
            <person name="Hori S."/>
            <person name="Arai W."/>
            <person name="Tsubouchi T."/>
            <person name="Morono Y."/>
            <person name="Uchiyama I."/>
            <person name="Ito T."/>
            <person name="Fujiyama A."/>
            <person name="Inagaki F."/>
            <person name="Takami H."/>
        </authorList>
    </citation>
    <scope>NUCLEOTIDE SEQUENCE</scope>
    <source>
        <strain evidence="1">Expedition CK06-06</strain>
    </source>
</reference>